<evidence type="ECO:0000313" key="3">
    <source>
        <dbReference type="Proteomes" id="UP000246073"/>
    </source>
</evidence>
<gene>
    <name evidence="2" type="ORF">OHAE_3002</name>
</gene>
<feature type="chain" id="PRO_5015158430" evidence="1">
    <location>
        <begin position="29"/>
        <end position="197"/>
    </location>
</feature>
<proteinExistence type="predicted"/>
<dbReference type="EMBL" id="OOFM01000004">
    <property type="protein sequence ID" value="SPL63070.1"/>
    <property type="molecule type" value="Genomic_DNA"/>
</dbReference>
<organism evidence="2 3">
    <name type="scientific">Ochrobactrum soli</name>
    <dbReference type="NCBI Taxonomy" id="2448455"/>
    <lineage>
        <taxon>Bacteria</taxon>
        <taxon>Pseudomonadati</taxon>
        <taxon>Pseudomonadota</taxon>
        <taxon>Alphaproteobacteria</taxon>
        <taxon>Hyphomicrobiales</taxon>
        <taxon>Brucellaceae</taxon>
        <taxon>Brucella/Ochrobactrum group</taxon>
        <taxon>Ochrobactrum</taxon>
    </lineage>
</organism>
<dbReference type="Proteomes" id="UP000246073">
    <property type="component" value="Unassembled WGS sequence"/>
</dbReference>
<reference evidence="3" key="1">
    <citation type="submission" date="2017-12" db="EMBL/GenBank/DDBJ databases">
        <authorList>
            <person name="Diaz M."/>
        </authorList>
    </citation>
    <scope>NUCLEOTIDE SEQUENCE [LARGE SCALE GENOMIC DNA]</scope>
    <source>
        <strain evidence="3">FI11154</strain>
    </source>
</reference>
<dbReference type="AlphaFoldDB" id="A0A2P9HH12"/>
<keyword evidence="1" id="KW-0732">Signal</keyword>
<protein>
    <submittedName>
        <fullName evidence="2">Uncharacterized protein</fullName>
    </submittedName>
</protein>
<name>A0A2P9HH12_9HYPH</name>
<feature type="signal peptide" evidence="1">
    <location>
        <begin position="1"/>
        <end position="28"/>
    </location>
</feature>
<evidence type="ECO:0000313" key="2">
    <source>
        <dbReference type="EMBL" id="SPL63070.1"/>
    </source>
</evidence>
<accession>A0A2P9HH12</accession>
<sequence length="197" mass="21514">MAIATMLWLNMKAGAAVYARLHAFVANATMFAEHAAEELGIFADTAGRFVRKHDAFAACQQPKAEFDVVFDALGIKRVGVLARRQIQAARQAESLHPELALGVVQGLGLLAAVFLQFLNALLVTRLEFEQVFGLRCFWHTHCLAVALAAHEPRDQPDFVLLPVDIDANTFEVGNEAIFLDIAGGEQTKLTARMNLVG</sequence>
<evidence type="ECO:0000256" key="1">
    <source>
        <dbReference type="SAM" id="SignalP"/>
    </source>
</evidence>